<comment type="caution">
    <text evidence="3">The sequence shown here is derived from an EMBL/GenBank/DDBJ whole genome shotgun (WGS) entry which is preliminary data.</text>
</comment>
<dbReference type="OrthoDB" id="8450798at2"/>
<organism evidence="3 4">
    <name type="scientific">Antrihabitans cavernicola</name>
    <dbReference type="NCBI Taxonomy" id="2495913"/>
    <lineage>
        <taxon>Bacteria</taxon>
        <taxon>Bacillati</taxon>
        <taxon>Actinomycetota</taxon>
        <taxon>Actinomycetes</taxon>
        <taxon>Mycobacteriales</taxon>
        <taxon>Nocardiaceae</taxon>
        <taxon>Antrihabitans</taxon>
    </lineage>
</organism>
<dbReference type="PANTHER" id="PTHR33744:SF1">
    <property type="entry name" value="DNA-BINDING TRANSCRIPTIONAL ACTIVATOR ADER"/>
    <property type="match status" value="1"/>
</dbReference>
<keyword evidence="4" id="KW-1185">Reference proteome</keyword>
<evidence type="ECO:0000313" key="3">
    <source>
        <dbReference type="EMBL" id="KAA0024836.1"/>
    </source>
</evidence>
<evidence type="ECO:0000259" key="2">
    <source>
        <dbReference type="Pfam" id="PF13556"/>
    </source>
</evidence>
<dbReference type="InterPro" id="IPR051448">
    <property type="entry name" value="CdaR-like_regulators"/>
</dbReference>
<feature type="domain" description="Purine catabolism PurC-like" evidence="1">
    <location>
        <begin position="8"/>
        <end position="124"/>
    </location>
</feature>
<dbReference type="Pfam" id="PF07905">
    <property type="entry name" value="PucR"/>
    <property type="match status" value="1"/>
</dbReference>
<protein>
    <submittedName>
        <fullName evidence="3">PucR family transcriptional regulator</fullName>
    </submittedName>
</protein>
<reference evidence="3 4" key="1">
    <citation type="submission" date="2019-07" db="EMBL/GenBank/DDBJ databases">
        <title>Rhodococcus cavernicolus sp. nov., isolated from a cave.</title>
        <authorList>
            <person name="Lee S.D."/>
        </authorList>
    </citation>
    <scope>NUCLEOTIDE SEQUENCE [LARGE SCALE GENOMIC DNA]</scope>
    <source>
        <strain evidence="3 4">C1-24</strain>
    </source>
</reference>
<evidence type="ECO:0000313" key="4">
    <source>
        <dbReference type="Proteomes" id="UP000322244"/>
    </source>
</evidence>
<dbReference type="PANTHER" id="PTHR33744">
    <property type="entry name" value="CARBOHYDRATE DIACID REGULATOR"/>
    <property type="match status" value="1"/>
</dbReference>
<gene>
    <name evidence="3" type="ORF">FOY51_02585</name>
</gene>
<evidence type="ECO:0000259" key="1">
    <source>
        <dbReference type="Pfam" id="PF07905"/>
    </source>
</evidence>
<dbReference type="AlphaFoldDB" id="A0A5A7SG84"/>
<accession>A0A5A7SG84</accession>
<dbReference type="RefSeq" id="WP_149428611.1">
    <property type="nucleotide sequence ID" value="NZ_VLNY01000001.1"/>
</dbReference>
<dbReference type="EMBL" id="VLNY01000001">
    <property type="protein sequence ID" value="KAA0024836.1"/>
    <property type="molecule type" value="Genomic_DNA"/>
</dbReference>
<dbReference type="Gene3D" id="1.10.10.2840">
    <property type="entry name" value="PucR C-terminal helix-turn-helix domain"/>
    <property type="match status" value="1"/>
</dbReference>
<proteinExistence type="predicted"/>
<sequence>MSVSISWLLQQHQLGLALRAGPGTGREIQFAQATELRDPSPWLSGGELLLTTGLDLPDDDAGLGDYVRLLDSVGVAALAFGTGLSHRTVPAGLITAATELDLTLIEIPFTTPFAAVTKAVMARLAEQEYEQVLRAATVQTRITRAALRGGVDAIVRELSIATTMPVAFVGTKSTSVHPAARTGLIDETRDALAANPHIDGAASISLSNPSHTLTLQPVGVGKPGHGHGHLAIAGRGTLGNIDRILLGHAVSLLTLELEKPIRLQAEQTRLNGTAVALLLDGRFADTSIPTYLDDASDGNNRIRVLSIKSSTKAVHRHVEVALRQAGRGVFLQPSADGVAVLLRGTDTVSVAESLFDGLAVKAAKRIRVGLSKPQPIKKAPLALEQARIAATLANADERLVEFDSTTGSMLLASEQARETLLTIASATYPVLARSDEQHGTDLVASLRAYLEANGQWESAASQLGVHRHTLRSRIARIEDLLDCDLGQARVRAELLLALLAWEIPGADSFRLRGRSL</sequence>
<dbReference type="Proteomes" id="UP000322244">
    <property type="component" value="Unassembled WGS sequence"/>
</dbReference>
<name>A0A5A7SG84_9NOCA</name>
<dbReference type="InterPro" id="IPR025736">
    <property type="entry name" value="PucR_C-HTH_dom"/>
</dbReference>
<dbReference type="InterPro" id="IPR012914">
    <property type="entry name" value="PucR_dom"/>
</dbReference>
<dbReference type="InterPro" id="IPR042070">
    <property type="entry name" value="PucR_C-HTH_sf"/>
</dbReference>
<feature type="domain" description="PucR C-terminal helix-turn-helix" evidence="2">
    <location>
        <begin position="442"/>
        <end position="500"/>
    </location>
</feature>
<dbReference type="Pfam" id="PF13556">
    <property type="entry name" value="HTH_30"/>
    <property type="match status" value="1"/>
</dbReference>